<proteinExistence type="predicted"/>
<accession>A0A1Z1M3H9</accession>
<keyword evidence="1" id="KW-0934">Plastid</keyword>
<protein>
    <recommendedName>
        <fullName evidence="2">Reverse transcriptase N-terminal domain-containing protein</fullName>
    </recommendedName>
</protein>
<organism evidence="1">
    <name type="scientific">Polysiphonia sp</name>
    <dbReference type="NCBI Taxonomy" id="1967842"/>
    <lineage>
        <taxon>Eukaryota</taxon>
        <taxon>Rhodophyta</taxon>
        <taxon>Florideophyceae</taxon>
        <taxon>Rhodymeniophycidae</taxon>
        <taxon>Ceramiales</taxon>
        <taxon>Rhodomelaceae</taxon>
        <taxon>Polysiphonioideae</taxon>
        <taxon>Polysiphonia</taxon>
    </lineage>
</organism>
<dbReference type="EMBL" id="MF101414">
    <property type="protein sequence ID" value="ARW60586.1"/>
    <property type="molecule type" value="Genomic_DNA"/>
</dbReference>
<keyword evidence="1" id="KW-0150">Chloroplast</keyword>
<dbReference type="AlphaFoldDB" id="A0A1Z1M3H9"/>
<reference evidence="1" key="1">
    <citation type="journal article" date="2017" name="J. Phycol.">
        <title>Analysis of chloroplast genomes and a supermatrix inform reclassification of the Rhodomelaceae (Rhodophyta).</title>
        <authorList>
            <person name="Diaz-Tapia P."/>
            <person name="Maggs C.A."/>
            <person name="West J.A."/>
            <person name="Verbruggen H."/>
        </authorList>
    </citation>
    <scope>NUCLEOTIDE SEQUENCE</scope>
    <source>
        <strain evidence="1">JH1432</strain>
    </source>
</reference>
<evidence type="ECO:0008006" key="2">
    <source>
        <dbReference type="Google" id="ProtNLM"/>
    </source>
</evidence>
<geneLocation type="chloroplast" evidence="1"/>
<evidence type="ECO:0000313" key="1">
    <source>
        <dbReference type="EMBL" id="ARW60586.1"/>
    </source>
</evidence>
<gene>
    <name evidence="1" type="primary">ConsOrf5</name>
</gene>
<sequence>MLPIQRIHLRLLMIIKHIYVNSKKNNMVYVYKLQRYLINCNEAKFFLIHKIFYNIRSYYTSCINVNAFLKQMNKYDLLKSLFVKCCKNCKISQAIIEQIKQNLIRISTEPVWKTKLVQNFNEFSNKEILDTIIYESKNIQSECFLSNTIIRKINCYTYAKKSINSWIYSSACLSLFKPYNKTYQRCFDIYTLKKAQASKSLSYLLSNIMFNDVQWYIFSYIKNDSYSFNKDQSIVMDRSKRTKTINELLIPFKAETHKILYRKTSIGFNVMNTFNTDKQILDKINHILNNYYCNLINFIPCRFIENCNKVVNYYLYIWIKRKTNIKLKSSNYIYNLKVINTKLNKLIYIYNIKNYYIS</sequence>
<name>A0A1Z1M3H9_9FLOR</name>